<protein>
    <recommendedName>
        <fullName evidence="3">ATP-dependent Clp protease proteolytic subunit</fullName>
    </recommendedName>
</protein>
<dbReference type="GO" id="GO:0006515">
    <property type="term" value="P:protein quality control for misfolded or incompletely synthesized proteins"/>
    <property type="evidence" value="ECO:0007669"/>
    <property type="project" value="TreeGrafter"/>
</dbReference>
<dbReference type="SUPFAM" id="SSF52096">
    <property type="entry name" value="ClpP/crotonase"/>
    <property type="match status" value="1"/>
</dbReference>
<dbReference type="PANTHER" id="PTHR10381:SF11">
    <property type="entry name" value="ATP-DEPENDENT CLP PROTEASE PROTEOLYTIC SUBUNIT, MITOCHONDRIAL"/>
    <property type="match status" value="1"/>
</dbReference>
<dbReference type="GO" id="GO:0004176">
    <property type="term" value="F:ATP-dependent peptidase activity"/>
    <property type="evidence" value="ECO:0007669"/>
    <property type="project" value="InterPro"/>
</dbReference>
<dbReference type="InterPro" id="IPR001907">
    <property type="entry name" value="ClpP"/>
</dbReference>
<evidence type="ECO:0008006" key="3">
    <source>
        <dbReference type="Google" id="ProtNLM"/>
    </source>
</evidence>
<dbReference type="PRINTS" id="PR00127">
    <property type="entry name" value="CLPPROTEASEP"/>
</dbReference>
<reference evidence="2" key="1">
    <citation type="journal article" date="2021" name="Proc. Natl. Acad. Sci. U.S.A.">
        <title>A Catalog of Tens of Thousands of Viruses from Human Metagenomes Reveals Hidden Associations with Chronic Diseases.</title>
        <authorList>
            <person name="Tisza M.J."/>
            <person name="Buck C.B."/>
        </authorList>
    </citation>
    <scope>NUCLEOTIDE SEQUENCE</scope>
    <source>
        <strain evidence="2">CtmTa7</strain>
    </source>
</reference>
<dbReference type="InterPro" id="IPR023562">
    <property type="entry name" value="ClpP/TepA"/>
</dbReference>
<dbReference type="InterPro" id="IPR029045">
    <property type="entry name" value="ClpP/crotonase-like_dom_sf"/>
</dbReference>
<comment type="similarity">
    <text evidence="1">Belongs to the peptidase S14 family.</text>
</comment>
<proteinExistence type="inferred from homology"/>
<dbReference type="GO" id="GO:0051117">
    <property type="term" value="F:ATPase binding"/>
    <property type="evidence" value="ECO:0007669"/>
    <property type="project" value="TreeGrafter"/>
</dbReference>
<dbReference type="GO" id="GO:0009368">
    <property type="term" value="C:endopeptidase Clp complex"/>
    <property type="evidence" value="ECO:0007669"/>
    <property type="project" value="TreeGrafter"/>
</dbReference>
<dbReference type="PANTHER" id="PTHR10381">
    <property type="entry name" value="ATP-DEPENDENT CLP PROTEASE PROTEOLYTIC SUBUNIT"/>
    <property type="match status" value="1"/>
</dbReference>
<evidence type="ECO:0000313" key="2">
    <source>
        <dbReference type="EMBL" id="DAE28634.1"/>
    </source>
</evidence>
<accession>A0A8S5RBV6</accession>
<sequence length="204" mass="23398">MPDLMQLVGTGNNDLYDEVIRENLSNRVLIFNDEVNDCVIENYILYIMKWNREDKDIDPSKRRKITLILNSPGGDMMIGFGGMVNCIEQSKTPIVAVGIGLVASMAFHIYIACKERISFKDTIFLMHDGEQSAASSGGKFKDIARFFENMDNRTKQHVLKYTSMTEAFYNDHLDREFYMYADEAKELGCVDHIIGEDYTLDDIF</sequence>
<organism evidence="2">
    <name type="scientific">virus sp. ctmTa7</name>
    <dbReference type="NCBI Taxonomy" id="2828255"/>
    <lineage>
        <taxon>Viruses</taxon>
    </lineage>
</organism>
<dbReference type="GO" id="GO:0004252">
    <property type="term" value="F:serine-type endopeptidase activity"/>
    <property type="evidence" value="ECO:0007669"/>
    <property type="project" value="InterPro"/>
</dbReference>
<dbReference type="EMBL" id="BK059091">
    <property type="protein sequence ID" value="DAE28634.1"/>
    <property type="molecule type" value="Genomic_DNA"/>
</dbReference>
<dbReference type="Pfam" id="PF00574">
    <property type="entry name" value="CLP_protease"/>
    <property type="match status" value="1"/>
</dbReference>
<dbReference type="Gene3D" id="3.90.226.10">
    <property type="entry name" value="2-enoyl-CoA Hydratase, Chain A, domain 1"/>
    <property type="match status" value="1"/>
</dbReference>
<name>A0A8S5RBV6_9VIRU</name>
<evidence type="ECO:0000256" key="1">
    <source>
        <dbReference type="ARBA" id="ARBA00007039"/>
    </source>
</evidence>